<protein>
    <recommendedName>
        <fullName evidence="2">Replication protein A 70 kDa DNA-binding subunit B/D first OB fold domain-containing protein</fullName>
    </recommendedName>
</protein>
<organism evidence="3">
    <name type="scientific">Daucus carota subsp. sativus</name>
    <name type="common">Carrot</name>
    <dbReference type="NCBI Taxonomy" id="79200"/>
    <lineage>
        <taxon>Eukaryota</taxon>
        <taxon>Viridiplantae</taxon>
        <taxon>Streptophyta</taxon>
        <taxon>Embryophyta</taxon>
        <taxon>Tracheophyta</taxon>
        <taxon>Spermatophyta</taxon>
        <taxon>Magnoliopsida</taxon>
        <taxon>eudicotyledons</taxon>
        <taxon>Gunneridae</taxon>
        <taxon>Pentapetalae</taxon>
        <taxon>asterids</taxon>
        <taxon>campanulids</taxon>
        <taxon>Apiales</taxon>
        <taxon>Apiaceae</taxon>
        <taxon>Apioideae</taxon>
        <taxon>Scandiceae</taxon>
        <taxon>Daucinae</taxon>
        <taxon>Daucus</taxon>
        <taxon>Daucus sect. Daucus</taxon>
    </lineage>
</organism>
<feature type="region of interest" description="Disordered" evidence="1">
    <location>
        <begin position="706"/>
        <end position="730"/>
    </location>
</feature>
<dbReference type="SUPFAM" id="SSF50249">
    <property type="entry name" value="Nucleic acid-binding proteins"/>
    <property type="match status" value="5"/>
</dbReference>
<proteinExistence type="predicted"/>
<dbReference type="Pfam" id="PF02721">
    <property type="entry name" value="DUF223"/>
    <property type="match status" value="2"/>
</dbReference>
<name>A0A162AEX0_DAUCS</name>
<dbReference type="Gene3D" id="2.40.50.140">
    <property type="entry name" value="Nucleic acid-binding proteins"/>
    <property type="match status" value="5"/>
</dbReference>
<keyword evidence="5" id="KW-1185">Reference proteome</keyword>
<dbReference type="AlphaFoldDB" id="A0A162AEX0"/>
<gene>
    <name evidence="3" type="ORF">DCAR_008877</name>
    <name evidence="4" type="ORF">DCAR_0310033</name>
</gene>
<evidence type="ECO:0000313" key="3">
    <source>
        <dbReference type="EMBL" id="KZN00123.1"/>
    </source>
</evidence>
<feature type="region of interest" description="Disordered" evidence="1">
    <location>
        <begin position="258"/>
        <end position="297"/>
    </location>
</feature>
<accession>A0A162AEX0</accession>
<feature type="region of interest" description="Disordered" evidence="1">
    <location>
        <begin position="751"/>
        <end position="774"/>
    </location>
</feature>
<dbReference type="InterPro" id="IPR012340">
    <property type="entry name" value="NA-bd_OB-fold"/>
</dbReference>
<sequence length="1265" mass="143711">MFRVNFLTHLAVSFVLFRICFFLCGTFKMISDTSKRLVSYNHLKIDNFPSLCNDSERKDKRRMLNEKGDKENNHTMMNLDDGCAVLLNTPGSSCVTAKTPLSNQSIPSNGSPEYKPANIQSSRGFLQNCMLQSPGNYTATTRSPLSNISNSANASKANEVSNLTVAYKPANIQSSRGFLQNGMFNSPVNYSATTRSPLSTISNSANASTGVFINPGSSFFTNTTRPLSTVSLNPLSPLSKNQGSSAFANTPVAASSITQCSPLTTSTTAGQKRPAPNRGAPSTPVRTKNKKSKTVDTETLTQSTTCLFGEDEGPGTMIFNKYDKVQNLRVETTEWTLRVRAQTVWKSINRKTNEFKGLNVIFMDDTNSRLHAFVSAKISSLFDETLKEGKVYSLSNFHVRKYGEDDNHRAVRYEKHIYFANHTELNELDADLTAIAPYAFDLFDLPDIRNFINDDRFLIDVVGEITNKHVSCVYSKEDKCNTHIRFQITDGRYIVNVTFFNELAEQFEKALKQLEDSYIYVIISSAKVNEHEGLPCLNNYPATRFYLNVDHYSVKQLKSRMSEIPKTEAVEEVPVEQIKPMLSVADIKKLTSDYAKRKVCCQITVKKVDVKTNWYDNVCTTCAAEVQIVQGRFKCENCVLTFPPSLKAFEKKQFVVTLLLTEQNVNKTCNIYTATELNDPAEMLGNHSPSRIQSIASEPIRETMELERSKDTFSSPPTGKSTNKVKTRSTDENVSVAIMETMEIERNTETLISPPTGKSTTKVRTRSTDEDATNSMEENVPLAKFKIVKTEKAARSYFVNKKRVQESTHIRKDYNMSTKKYDSFKDLRKGKYDWKVPARALNSWKGYTRTGEAFKGYNLLLLDHKRARIHAFVPARLEEEVDKLVDLGKIYLIQNFTVKDYKADDKFRCLRKNIQIQFGEETIITQLQEEDISIEKTWFDFYDLAELKPLSTQTTYLTDVMGVMEKHDPIGKLTNRHGKVQSQLKFGITDGSTTAHVTLWDDFAELFSSMLKMDQEEYKILILGGARITKWGDEAVITHVHATTFYINYDIPCVHQLRKRIPHPSFKKDNIFKGRNRSPAVYKVKDIKELGEQYDETELICQVKIMEFEQVKNWFKPFCTSCYGECTVIGNLKTCSICNRTVPYAENRFELHTLASDETGQMKIILEDREVRRLIGKTALDLIEEGNKVDIFPAILDNLKNKFYSIKILIKEANTKYKVDAFLATDIIEGSYTEIKNETEREYPQPIQSFETHLSESSYHLDSAN</sequence>
<reference evidence="3" key="1">
    <citation type="journal article" date="2016" name="Nat. Genet.">
        <title>A high-quality carrot genome assembly provides new insights into carotenoid accumulation and asterid genome evolution.</title>
        <authorList>
            <person name="Iorizzo M."/>
            <person name="Ellison S."/>
            <person name="Senalik D."/>
            <person name="Zeng P."/>
            <person name="Satapoomin P."/>
            <person name="Huang J."/>
            <person name="Bowman M."/>
            <person name="Iovene M."/>
            <person name="Sanseverino W."/>
            <person name="Cavagnaro P."/>
            <person name="Yildiz M."/>
            <person name="Macko-Podgorni A."/>
            <person name="Moranska E."/>
            <person name="Grzebelus E."/>
            <person name="Grzebelus D."/>
            <person name="Ashrafi H."/>
            <person name="Zheng Z."/>
            <person name="Cheng S."/>
            <person name="Spooner D."/>
            <person name="Van Deynze A."/>
            <person name="Simon P."/>
        </authorList>
    </citation>
    <scope>NUCLEOTIDE SEQUENCE [LARGE SCALE GENOMIC DNA]</scope>
    <source>
        <tissue evidence="3">Leaf</tissue>
    </source>
</reference>
<evidence type="ECO:0000313" key="4">
    <source>
        <dbReference type="EMBL" id="WOG90788.1"/>
    </source>
</evidence>
<feature type="compositionally biased region" description="Polar residues" evidence="1">
    <location>
        <begin position="258"/>
        <end position="270"/>
    </location>
</feature>
<evidence type="ECO:0000256" key="1">
    <source>
        <dbReference type="SAM" id="MobiDB-lite"/>
    </source>
</evidence>
<evidence type="ECO:0000313" key="5">
    <source>
        <dbReference type="Proteomes" id="UP000077755"/>
    </source>
</evidence>
<feature type="compositionally biased region" description="Polar residues" evidence="1">
    <location>
        <begin position="751"/>
        <end position="762"/>
    </location>
</feature>
<dbReference type="InterPro" id="IPR003871">
    <property type="entry name" value="RFA1B/D_OB_1st"/>
</dbReference>
<dbReference type="EMBL" id="CP093345">
    <property type="protein sequence ID" value="WOG90788.1"/>
    <property type="molecule type" value="Genomic_DNA"/>
</dbReference>
<feature type="compositionally biased region" description="Polar residues" evidence="1">
    <location>
        <begin position="712"/>
        <end position="724"/>
    </location>
</feature>
<dbReference type="EMBL" id="LNRQ01000003">
    <property type="protein sequence ID" value="KZN00123.1"/>
    <property type="molecule type" value="Genomic_DNA"/>
</dbReference>
<feature type="domain" description="Replication protein A 70 kDa DNA-binding subunit B/D first OB fold" evidence="2">
    <location>
        <begin position="321"/>
        <end position="426"/>
    </location>
</feature>
<feature type="domain" description="Replication protein A 70 kDa DNA-binding subunit B/D first OB fold" evidence="2">
    <location>
        <begin position="820"/>
        <end position="926"/>
    </location>
</feature>
<dbReference type="STRING" id="79200.A0A162AEX0"/>
<dbReference type="Gramene" id="KZN00123">
    <property type="protein sequence ID" value="KZN00123"/>
    <property type="gene ID" value="DCAR_008877"/>
</dbReference>
<evidence type="ECO:0000259" key="2">
    <source>
        <dbReference type="Pfam" id="PF02721"/>
    </source>
</evidence>
<reference evidence="4" key="2">
    <citation type="submission" date="2022-03" db="EMBL/GenBank/DDBJ databases">
        <title>Draft title - Genomic analysis of global carrot germplasm unveils the trajectory of domestication and the origin of high carotenoid orange carrot.</title>
        <authorList>
            <person name="Iorizzo M."/>
            <person name="Ellison S."/>
            <person name="Senalik D."/>
            <person name="Macko-Podgorni A."/>
            <person name="Grzebelus D."/>
            <person name="Bostan H."/>
            <person name="Rolling W."/>
            <person name="Curaba J."/>
            <person name="Simon P."/>
        </authorList>
    </citation>
    <scope>NUCLEOTIDE SEQUENCE</scope>
    <source>
        <tissue evidence="4">Leaf</tissue>
    </source>
</reference>
<dbReference type="PANTHER" id="PTHR47165">
    <property type="entry name" value="OS03G0429900 PROTEIN"/>
    <property type="match status" value="1"/>
</dbReference>
<dbReference type="CDD" id="cd04480">
    <property type="entry name" value="RPA1_DBD_A_like"/>
    <property type="match status" value="1"/>
</dbReference>
<dbReference type="Proteomes" id="UP000077755">
    <property type="component" value="Chromosome 3"/>
</dbReference>
<dbReference type="PANTHER" id="PTHR47165:SF4">
    <property type="entry name" value="OS03G0429900 PROTEIN"/>
    <property type="match status" value="1"/>
</dbReference>